<protein>
    <submittedName>
        <fullName evidence="1">Uncharacterized protein</fullName>
    </submittedName>
</protein>
<organism evidence="1 2">
    <name type="scientific">Rotaria sordida</name>
    <dbReference type="NCBI Taxonomy" id="392033"/>
    <lineage>
        <taxon>Eukaryota</taxon>
        <taxon>Metazoa</taxon>
        <taxon>Spiralia</taxon>
        <taxon>Gnathifera</taxon>
        <taxon>Rotifera</taxon>
        <taxon>Eurotatoria</taxon>
        <taxon>Bdelloidea</taxon>
        <taxon>Philodinida</taxon>
        <taxon>Philodinidae</taxon>
        <taxon>Rotaria</taxon>
    </lineage>
</organism>
<feature type="non-terminal residue" evidence="1">
    <location>
        <position position="41"/>
    </location>
</feature>
<dbReference type="Proteomes" id="UP000663823">
    <property type="component" value="Unassembled WGS sequence"/>
</dbReference>
<dbReference type="EMBL" id="CAJOAX010030203">
    <property type="protein sequence ID" value="CAF4242187.1"/>
    <property type="molecule type" value="Genomic_DNA"/>
</dbReference>
<accession>A0A820E6L6</accession>
<evidence type="ECO:0000313" key="2">
    <source>
        <dbReference type="Proteomes" id="UP000663823"/>
    </source>
</evidence>
<sequence>MAYNESATNLSRHLFIKHDIAAAIYGSQLSQIKKKSTVSNE</sequence>
<reference evidence="1" key="1">
    <citation type="submission" date="2021-02" db="EMBL/GenBank/DDBJ databases">
        <authorList>
            <person name="Nowell W R."/>
        </authorList>
    </citation>
    <scope>NUCLEOTIDE SEQUENCE</scope>
</reference>
<gene>
    <name evidence="1" type="ORF">OTI717_LOCUS40126</name>
</gene>
<proteinExistence type="predicted"/>
<comment type="caution">
    <text evidence="1">The sequence shown here is derived from an EMBL/GenBank/DDBJ whole genome shotgun (WGS) entry which is preliminary data.</text>
</comment>
<dbReference type="AlphaFoldDB" id="A0A820E6L6"/>
<evidence type="ECO:0000313" key="1">
    <source>
        <dbReference type="EMBL" id="CAF4242187.1"/>
    </source>
</evidence>
<name>A0A820E6L6_9BILA</name>